<accession>A0ABT4KMU1</accession>
<dbReference type="Pfam" id="PF02902">
    <property type="entry name" value="Peptidase_C48"/>
    <property type="match status" value="1"/>
</dbReference>
<dbReference type="EMBL" id="JAPVOI010000005">
    <property type="protein sequence ID" value="MCZ4093174.1"/>
    <property type="molecule type" value="Genomic_DNA"/>
</dbReference>
<dbReference type="SUPFAM" id="SSF54001">
    <property type="entry name" value="Cysteine proteinases"/>
    <property type="match status" value="1"/>
</dbReference>
<dbReference type="PANTHER" id="PTHR46468">
    <property type="entry name" value="SENTRIN-SPECIFIC PROTEASE 8"/>
    <property type="match status" value="1"/>
</dbReference>
<reference evidence="6" key="1">
    <citation type="submission" date="2022-10" db="EMBL/GenBank/DDBJ databases">
        <title>Whole genome sequencing of three plant growth promoting bacteria isolated from Vachellia tortilis subsp. raddiana in Morocco.</title>
        <authorList>
            <person name="Hnini M."/>
            <person name="Zouagui R."/>
            <person name="Zouagui H."/>
            <person name="Chemao Elfihri M.-W."/>
            <person name="Ibrahimi A."/>
            <person name="Sbabou L."/>
            <person name="Aurag J."/>
        </authorList>
    </citation>
    <scope>NUCLEOTIDE SEQUENCE</scope>
    <source>
        <strain evidence="6">LMR678</strain>
    </source>
</reference>
<keyword evidence="2" id="KW-0378">Hydrolase</keyword>
<evidence type="ECO:0000259" key="5">
    <source>
        <dbReference type="PROSITE" id="PS50600"/>
    </source>
</evidence>
<proteinExistence type="predicted"/>
<evidence type="ECO:0000256" key="3">
    <source>
        <dbReference type="ARBA" id="ARBA00022807"/>
    </source>
</evidence>
<evidence type="ECO:0000256" key="2">
    <source>
        <dbReference type="ARBA" id="ARBA00022801"/>
    </source>
</evidence>
<dbReference type="PROSITE" id="PS50600">
    <property type="entry name" value="ULP_PROTEASE"/>
    <property type="match status" value="1"/>
</dbReference>
<feature type="region of interest" description="Disordered" evidence="4">
    <location>
        <begin position="1"/>
        <end position="93"/>
    </location>
</feature>
<sequence>MDPFNNVNPSRVSDLARTDDTGSQQQQTDQARFQEHLNASQPGQHRQAVPNSRLARRTGSHADAVGPSMLQEEDAGEGGSHLPFAPPAHSPAQSFDQDELFAAADRAGPFPAASFASAQFWQDAERVVHSPAQSVDQPRSRAAIGVGYEALSSMPPPRVNLPATRFGSAPDVVNFPHVVADAYWPAANQQGDLTGARHTMQAEAPHQASVVQQTRSRKRGREHPDEALFAAYRAKAAKTAKVSERSIARDIVALRKFSTWLDENHQSQINGRIEDEQLDGLAKDFAGNDALLLSDTKVGLGRLRQHSAGQPVTAASAASTVRLGTKDDEELFAQYRAKADVKAPTVRGDIAALRKFSTWLDENHRTQIAGRIEDPGLDALVKDFAEREGTRINPALKRLRQHPVRQPVTAASNVRPVTKDDEELFAQAAGLEEGTMGGDLTGTRHTMPAEAPHRASLVQQTRGRKPVREHPDEALFAAYRFKVAKTAKVSEGSVARDTVALRKFSTWLDENHQSQIHGRIEDEQLDSLAKDFAGNDAKLLSELNVALGRLRQAYAGQTVTIRSTTARSRSVSEENQVIEDACQAAASGYGKGTLNSYRSHLGRFNSWLSQNFGKGIAQIEPAVLSRAVDEYKKNVGPGFGTAWGFLQRYRQMVAANNALGLAAHGQAAPRQEASGPAIGTAQSASPVAFSPIPMSPGDPAWGVLRAFHEEEAAQPGPPTTTNVPQFHQTTSLPPELAPVPAPSSPAQSAGSSSTFAGLAPLSPTPYRRPDFDLNALTPGQLAEDADISGSGHRTAVVGSAIAQPGSSRRSSQIYAGLDDIVDLQDDAGSAPRSDAARSRSIAGPSPSSSVPGEGSAALSAAHGRLPDLGPQLGSREQADWGVRPAASQKSYDQSQLWQEVDQAGRQRPAGWDRPWSGPSPQSGQDMGPARRSTSVRSSDIYRGLDSLVDLPSTPAELRDDAHYAPPLGTASDAQVKALDPQASSPDRSGLALDATEWLGDRHIQRDYELLAQELQRNNPDLAARTQLVDPLIAHYHLRLGSDSAALGAFQRIVYDRNGSDTADFLFLPVNDASATDPQRRGTHWSLLLVDRRERERPVAYHYDSAGPLNDQPAAQLAQRLGARQEPVRMTQQQNGYDCGVFVLDGTRALVGRLGQSRQPARLHLDNLVIDRQALQHRLGHGAVTGVALPISQASDQARAELMASFRSRERSDAGR</sequence>
<keyword evidence="1" id="KW-0645">Protease</keyword>
<name>A0ABT4KMU1_9HYPH</name>
<evidence type="ECO:0000256" key="1">
    <source>
        <dbReference type="ARBA" id="ARBA00022670"/>
    </source>
</evidence>
<dbReference type="InterPro" id="IPR003653">
    <property type="entry name" value="Peptidase_C48_C"/>
</dbReference>
<gene>
    <name evidence="6" type="ORF">O3W52_25065</name>
</gene>
<feature type="region of interest" description="Disordered" evidence="4">
    <location>
        <begin position="712"/>
        <end position="763"/>
    </location>
</feature>
<evidence type="ECO:0000313" key="7">
    <source>
        <dbReference type="Proteomes" id="UP001079430"/>
    </source>
</evidence>
<dbReference type="Proteomes" id="UP001079430">
    <property type="component" value="Unassembled WGS sequence"/>
</dbReference>
<feature type="compositionally biased region" description="Polar residues" evidence="4">
    <location>
        <begin position="887"/>
        <end position="897"/>
    </location>
</feature>
<protein>
    <submittedName>
        <fullName evidence="6">Ulp1 family isopeptidase</fullName>
    </submittedName>
</protein>
<evidence type="ECO:0000256" key="4">
    <source>
        <dbReference type="SAM" id="MobiDB-lite"/>
    </source>
</evidence>
<feature type="domain" description="Ubiquitin-like protease family profile" evidence="5">
    <location>
        <begin position="973"/>
        <end position="1149"/>
    </location>
</feature>
<feature type="compositionally biased region" description="Polar residues" evidence="4">
    <location>
        <begin position="719"/>
        <end position="730"/>
    </location>
</feature>
<dbReference type="InterPro" id="IPR044613">
    <property type="entry name" value="Nep1/2-like"/>
</dbReference>
<keyword evidence="3" id="KW-0788">Thiol protease</keyword>
<feature type="region of interest" description="Disordered" evidence="4">
    <location>
        <begin position="199"/>
        <end position="222"/>
    </location>
</feature>
<feature type="region of interest" description="Disordered" evidence="4">
    <location>
        <begin position="824"/>
        <end position="938"/>
    </location>
</feature>
<feature type="compositionally biased region" description="Low complexity" evidence="4">
    <location>
        <begin position="744"/>
        <end position="753"/>
    </location>
</feature>
<keyword evidence="7" id="KW-1185">Reference proteome</keyword>
<organism evidence="6 7">
    <name type="scientific">Sinorhizobium psoraleae</name>
    <dbReference type="NCBI Taxonomy" id="520838"/>
    <lineage>
        <taxon>Bacteria</taxon>
        <taxon>Pseudomonadati</taxon>
        <taxon>Pseudomonadota</taxon>
        <taxon>Alphaproteobacteria</taxon>
        <taxon>Hyphomicrobiales</taxon>
        <taxon>Rhizobiaceae</taxon>
        <taxon>Sinorhizobium/Ensifer group</taxon>
        <taxon>Sinorhizobium</taxon>
    </lineage>
</organism>
<feature type="compositionally biased region" description="Low complexity" evidence="4">
    <location>
        <begin position="21"/>
        <end position="30"/>
    </location>
</feature>
<dbReference type="InterPro" id="IPR038765">
    <property type="entry name" value="Papain-like_cys_pep_sf"/>
</dbReference>
<dbReference type="RefSeq" id="WP_269284911.1">
    <property type="nucleotide sequence ID" value="NZ_JAPVOI010000005.1"/>
</dbReference>
<evidence type="ECO:0000313" key="6">
    <source>
        <dbReference type="EMBL" id="MCZ4093174.1"/>
    </source>
</evidence>
<comment type="caution">
    <text evidence="6">The sequence shown here is derived from an EMBL/GenBank/DDBJ whole genome shotgun (WGS) entry which is preliminary data.</text>
</comment>
<feature type="compositionally biased region" description="Polar residues" evidence="4">
    <location>
        <begin position="1"/>
        <end position="11"/>
    </location>
</feature>
<dbReference type="PANTHER" id="PTHR46468:SF1">
    <property type="entry name" value="SENTRIN-SPECIFIC PROTEASE 8"/>
    <property type="match status" value="1"/>
</dbReference>
<feature type="compositionally biased region" description="Low complexity" evidence="4">
    <location>
        <begin position="826"/>
        <end position="857"/>
    </location>
</feature>
<dbReference type="Gene3D" id="3.40.395.10">
    <property type="entry name" value="Adenoviral Proteinase, Chain A"/>
    <property type="match status" value="1"/>
</dbReference>